<comment type="catalytic activity">
    <reaction evidence="7">
        <text>N-methylethanolamine phosphate + S-adenosyl-L-methionine = N,N-dimethylethanolamine phosphate + S-adenosyl-L-homocysteine + H(+)</text>
        <dbReference type="Rhea" id="RHEA:25321"/>
        <dbReference type="ChEBI" id="CHEBI:15378"/>
        <dbReference type="ChEBI" id="CHEBI:57781"/>
        <dbReference type="ChEBI" id="CHEBI:57856"/>
        <dbReference type="ChEBI" id="CHEBI:58641"/>
        <dbReference type="ChEBI" id="CHEBI:59789"/>
        <dbReference type="EC" id="2.1.1.103"/>
    </reaction>
    <physiologicalReaction direction="left-to-right" evidence="7">
        <dbReference type="Rhea" id="RHEA:25322"/>
    </physiologicalReaction>
</comment>
<protein>
    <recommendedName>
        <fullName evidence="5">phosphoethanolamine N-methyltransferase</fullName>
        <ecNumber evidence="5">2.1.1.103</ecNumber>
    </recommendedName>
</protein>
<reference evidence="11 12" key="2">
    <citation type="submission" date="2018-08" db="EMBL/GenBank/DDBJ databases">
        <title>Aphanomyces genome sequencing and annotation.</title>
        <authorList>
            <person name="Minardi D."/>
            <person name="Oidtmann B."/>
            <person name="Van Der Giezen M."/>
            <person name="Studholme D.J."/>
        </authorList>
    </citation>
    <scope>NUCLEOTIDE SEQUENCE [LARGE SCALE GENOMIC DNA]</scope>
    <source>
        <strain evidence="11 12">NJM0002</strain>
    </source>
</reference>
<dbReference type="Pfam" id="PF13847">
    <property type="entry name" value="Methyltransf_31"/>
    <property type="match status" value="1"/>
</dbReference>
<evidence type="ECO:0000256" key="7">
    <source>
        <dbReference type="ARBA" id="ARBA00047841"/>
    </source>
</evidence>
<sequence length="310" mass="33525">MRVPSSLSAVAVPAACFLAGYVLHYLHTRKPSSSGFQLSPTLACLTQHKSPITKTSTWINLGLWTSNDLTYPAACEQLALCLGRAVKLGPKDIVLDVGCGRGDQCILWHTYFNVAEVLGVDITPEHVAGAVQMVQSLGLSDRIRIALGSATSLASHVDSIAAVTKIVSCDAAYHFVTRATFLAEAFAILAPGGVLGMIDVVVADEVLTWTGLQHVQLRGLLSMTGVPFENLKTVTQYESDWLNAGFVNVHVEPLDQVLEGFAQFVQRQRIQLEQWGLHEGFEKFVVVGEFLAVCAQNNYIQFVLATGGKP</sequence>
<evidence type="ECO:0000256" key="8">
    <source>
        <dbReference type="SAM" id="Phobius"/>
    </source>
</evidence>
<evidence type="ECO:0000256" key="5">
    <source>
        <dbReference type="ARBA" id="ARBA00035674"/>
    </source>
</evidence>
<comment type="pathway">
    <text evidence="2">Lipid metabolism.</text>
</comment>
<comment type="pathway">
    <text evidence="1">Phospholipid metabolism; phosphatidylcholine biosynthesis.</text>
</comment>
<keyword evidence="3" id="KW-0489">Methyltransferase</keyword>
<keyword evidence="8" id="KW-1133">Transmembrane helix</keyword>
<gene>
    <name evidence="11" type="ORF">DYB32_003924</name>
    <name evidence="10" type="ORF">H310_04108</name>
</gene>
<reference evidence="10" key="1">
    <citation type="submission" date="2013-12" db="EMBL/GenBank/DDBJ databases">
        <title>The Genome Sequence of Aphanomyces invadans NJM9701.</title>
        <authorList>
            <consortium name="The Broad Institute Genomics Platform"/>
            <person name="Russ C."/>
            <person name="Tyler B."/>
            <person name="van West P."/>
            <person name="Dieguez-Uribeondo J."/>
            <person name="Young S.K."/>
            <person name="Zeng Q."/>
            <person name="Gargeya S."/>
            <person name="Fitzgerald M."/>
            <person name="Abouelleil A."/>
            <person name="Alvarado L."/>
            <person name="Chapman S.B."/>
            <person name="Gainer-Dewar J."/>
            <person name="Goldberg J."/>
            <person name="Griggs A."/>
            <person name="Gujja S."/>
            <person name="Hansen M."/>
            <person name="Howarth C."/>
            <person name="Imamovic A."/>
            <person name="Ireland A."/>
            <person name="Larimer J."/>
            <person name="McCowan C."/>
            <person name="Murphy C."/>
            <person name="Pearson M."/>
            <person name="Poon T.W."/>
            <person name="Priest M."/>
            <person name="Roberts A."/>
            <person name="Saif S."/>
            <person name="Shea T."/>
            <person name="Sykes S."/>
            <person name="Wortman J."/>
            <person name="Nusbaum C."/>
            <person name="Birren B."/>
        </authorList>
    </citation>
    <scope>NUCLEOTIDE SEQUENCE [LARGE SCALE GENOMIC DNA]</scope>
    <source>
        <strain evidence="10">NJM9701</strain>
    </source>
</reference>
<feature type="domain" description="Methyltransferase" evidence="9">
    <location>
        <begin position="92"/>
        <end position="207"/>
    </location>
</feature>
<dbReference type="EMBL" id="KI913957">
    <property type="protein sequence ID" value="ETW05080.1"/>
    <property type="molecule type" value="Genomic_DNA"/>
</dbReference>
<dbReference type="VEuPathDB" id="FungiDB:H310_04108"/>
<dbReference type="Proteomes" id="UP000285060">
    <property type="component" value="Unassembled WGS sequence"/>
</dbReference>
<keyword evidence="8" id="KW-0472">Membrane</keyword>
<dbReference type="PANTHER" id="PTHR44307:SF2">
    <property type="entry name" value="PHOSPHOETHANOLAMINE METHYLTRANSFERASE ISOFORM X1"/>
    <property type="match status" value="1"/>
</dbReference>
<dbReference type="AlphaFoldDB" id="A0A024UFV5"/>
<keyword evidence="8" id="KW-0812">Transmembrane</keyword>
<dbReference type="RefSeq" id="XP_008866518.1">
    <property type="nucleotide sequence ID" value="XM_008868296.1"/>
</dbReference>
<evidence type="ECO:0000313" key="11">
    <source>
        <dbReference type="EMBL" id="RHY30921.1"/>
    </source>
</evidence>
<dbReference type="EMBL" id="QUSY01000262">
    <property type="protein sequence ID" value="RHY30921.1"/>
    <property type="molecule type" value="Genomic_DNA"/>
</dbReference>
<dbReference type="SUPFAM" id="SSF53335">
    <property type="entry name" value="S-adenosyl-L-methionine-dependent methyltransferases"/>
    <property type="match status" value="1"/>
</dbReference>
<keyword evidence="12" id="KW-1185">Reference proteome</keyword>
<evidence type="ECO:0000256" key="3">
    <source>
        <dbReference type="ARBA" id="ARBA00022603"/>
    </source>
</evidence>
<dbReference type="GO" id="GO:0000234">
    <property type="term" value="F:phosphoethanolamine N-methyltransferase activity"/>
    <property type="evidence" value="ECO:0007669"/>
    <property type="project" value="UniProtKB-EC"/>
</dbReference>
<evidence type="ECO:0000313" key="12">
    <source>
        <dbReference type="Proteomes" id="UP000285060"/>
    </source>
</evidence>
<dbReference type="CDD" id="cd02440">
    <property type="entry name" value="AdoMet_MTases"/>
    <property type="match status" value="1"/>
</dbReference>
<dbReference type="Gene3D" id="3.40.50.150">
    <property type="entry name" value="Vaccinia Virus protein VP39"/>
    <property type="match status" value="1"/>
</dbReference>
<evidence type="ECO:0000313" key="10">
    <source>
        <dbReference type="EMBL" id="ETW05080.1"/>
    </source>
</evidence>
<comment type="catalytic activity">
    <reaction evidence="6">
        <text>N,N-dimethylethanolamine phosphate + S-adenosyl-L-methionine = phosphocholine + S-adenosyl-L-homocysteine + H(+)</text>
        <dbReference type="Rhea" id="RHEA:25325"/>
        <dbReference type="ChEBI" id="CHEBI:15378"/>
        <dbReference type="ChEBI" id="CHEBI:57856"/>
        <dbReference type="ChEBI" id="CHEBI:58641"/>
        <dbReference type="ChEBI" id="CHEBI:59789"/>
        <dbReference type="ChEBI" id="CHEBI:295975"/>
        <dbReference type="EC" id="2.1.1.103"/>
    </reaction>
    <physiologicalReaction direction="left-to-right" evidence="6">
        <dbReference type="Rhea" id="RHEA:25326"/>
    </physiologicalReaction>
</comment>
<evidence type="ECO:0000259" key="9">
    <source>
        <dbReference type="Pfam" id="PF13847"/>
    </source>
</evidence>
<keyword evidence="4" id="KW-0808">Transferase</keyword>
<accession>A0A024UFV5</accession>
<evidence type="ECO:0000256" key="4">
    <source>
        <dbReference type="ARBA" id="ARBA00022679"/>
    </source>
</evidence>
<dbReference type="InterPro" id="IPR025714">
    <property type="entry name" value="Methyltranfer_dom"/>
</dbReference>
<dbReference type="GeneID" id="20081158"/>
<dbReference type="PANTHER" id="PTHR44307">
    <property type="entry name" value="PHOSPHOETHANOLAMINE METHYLTRANSFERASE"/>
    <property type="match status" value="1"/>
</dbReference>
<evidence type="ECO:0000256" key="1">
    <source>
        <dbReference type="ARBA" id="ARBA00004969"/>
    </source>
</evidence>
<organism evidence="10">
    <name type="scientific">Aphanomyces invadans</name>
    <dbReference type="NCBI Taxonomy" id="157072"/>
    <lineage>
        <taxon>Eukaryota</taxon>
        <taxon>Sar</taxon>
        <taxon>Stramenopiles</taxon>
        <taxon>Oomycota</taxon>
        <taxon>Saprolegniomycetes</taxon>
        <taxon>Saprolegniales</taxon>
        <taxon>Verrucalvaceae</taxon>
        <taxon>Aphanomyces</taxon>
    </lineage>
</organism>
<proteinExistence type="predicted"/>
<feature type="transmembrane region" description="Helical" evidence="8">
    <location>
        <begin position="6"/>
        <end position="26"/>
    </location>
</feature>
<name>A0A024UFV5_9STRA</name>
<evidence type="ECO:0000256" key="6">
    <source>
        <dbReference type="ARBA" id="ARBA00047619"/>
    </source>
</evidence>
<evidence type="ECO:0000256" key="2">
    <source>
        <dbReference type="ARBA" id="ARBA00005189"/>
    </source>
</evidence>
<dbReference type="GO" id="GO:0032259">
    <property type="term" value="P:methylation"/>
    <property type="evidence" value="ECO:0007669"/>
    <property type="project" value="UniProtKB-KW"/>
</dbReference>
<dbReference type="EC" id="2.1.1.103" evidence="5"/>
<dbReference type="OrthoDB" id="61390at2759"/>
<dbReference type="InterPro" id="IPR029063">
    <property type="entry name" value="SAM-dependent_MTases_sf"/>
</dbReference>